<dbReference type="PANTHER" id="PTHR11227">
    <property type="entry name" value="WD-REPEAT PROTEIN INTERACTING WITH PHOSPHOINOSIDES WIPI -RELATED"/>
    <property type="match status" value="1"/>
</dbReference>
<name>A0AA38FU88_TAXCH</name>
<reference evidence="5 6" key="1">
    <citation type="journal article" date="2021" name="Nat. Plants">
        <title>The Taxus genome provides insights into paclitaxel biosynthesis.</title>
        <authorList>
            <person name="Xiong X."/>
            <person name="Gou J."/>
            <person name="Liao Q."/>
            <person name="Li Y."/>
            <person name="Zhou Q."/>
            <person name="Bi G."/>
            <person name="Li C."/>
            <person name="Du R."/>
            <person name="Wang X."/>
            <person name="Sun T."/>
            <person name="Guo L."/>
            <person name="Liang H."/>
            <person name="Lu P."/>
            <person name="Wu Y."/>
            <person name="Zhang Z."/>
            <person name="Ro D.K."/>
            <person name="Shang Y."/>
            <person name="Huang S."/>
            <person name="Yan J."/>
        </authorList>
    </citation>
    <scope>NUCLEOTIDE SEQUENCE [LARGE SCALE GENOMIC DNA]</scope>
    <source>
        <strain evidence="5">Ta-2019</strain>
    </source>
</reference>
<evidence type="ECO:0000313" key="5">
    <source>
        <dbReference type="EMBL" id="KAH9310426.1"/>
    </source>
</evidence>
<evidence type="ECO:0000256" key="3">
    <source>
        <dbReference type="ARBA" id="ARBA00022737"/>
    </source>
</evidence>
<organism evidence="5 6">
    <name type="scientific">Taxus chinensis</name>
    <name type="common">Chinese yew</name>
    <name type="synonym">Taxus wallichiana var. chinensis</name>
    <dbReference type="NCBI Taxonomy" id="29808"/>
    <lineage>
        <taxon>Eukaryota</taxon>
        <taxon>Viridiplantae</taxon>
        <taxon>Streptophyta</taxon>
        <taxon>Embryophyta</taxon>
        <taxon>Tracheophyta</taxon>
        <taxon>Spermatophyta</taxon>
        <taxon>Pinopsida</taxon>
        <taxon>Pinidae</taxon>
        <taxon>Conifers II</taxon>
        <taxon>Cupressales</taxon>
        <taxon>Taxaceae</taxon>
        <taxon>Taxus</taxon>
    </lineage>
</organism>
<proteinExistence type="inferred from homology"/>
<dbReference type="SMART" id="SM00320">
    <property type="entry name" value="WD40"/>
    <property type="match status" value="3"/>
</dbReference>
<dbReference type="EMBL" id="JAHRHJ020000006">
    <property type="protein sequence ID" value="KAH9310426.1"/>
    <property type="molecule type" value="Genomic_DNA"/>
</dbReference>
<dbReference type="Pfam" id="PF21032">
    <property type="entry name" value="PROPPIN"/>
    <property type="match status" value="1"/>
</dbReference>
<dbReference type="Gene3D" id="2.130.10.10">
    <property type="entry name" value="YVTN repeat-like/Quinoprotein amine dehydrogenase"/>
    <property type="match status" value="1"/>
</dbReference>
<dbReference type="AlphaFoldDB" id="A0AA38FU88"/>
<dbReference type="InterPro" id="IPR036322">
    <property type="entry name" value="WD40_repeat_dom_sf"/>
</dbReference>
<evidence type="ECO:0000256" key="4">
    <source>
        <dbReference type="ARBA" id="ARBA00025740"/>
    </source>
</evidence>
<keyword evidence="2" id="KW-0853">WD repeat</keyword>
<accession>A0AA38FU88</accession>
<evidence type="ECO:0000256" key="1">
    <source>
        <dbReference type="ARBA" id="ARBA00004623"/>
    </source>
</evidence>
<dbReference type="InterPro" id="IPR001680">
    <property type="entry name" value="WD40_rpt"/>
</dbReference>
<evidence type="ECO:0000256" key="2">
    <source>
        <dbReference type="ARBA" id="ARBA00022574"/>
    </source>
</evidence>
<comment type="caution">
    <text evidence="5">The sequence shown here is derived from an EMBL/GenBank/DDBJ whole genome shotgun (WGS) entry which is preliminary data.</text>
</comment>
<comment type="similarity">
    <text evidence="4">Belongs to the WD repeat PROPPIN family.</text>
</comment>
<dbReference type="InterPro" id="IPR015943">
    <property type="entry name" value="WD40/YVTN_repeat-like_dom_sf"/>
</dbReference>
<dbReference type="GO" id="GO:0034045">
    <property type="term" value="C:phagophore assembly site membrane"/>
    <property type="evidence" value="ECO:0007669"/>
    <property type="project" value="UniProtKB-SubCell"/>
</dbReference>
<dbReference type="InterPro" id="IPR048720">
    <property type="entry name" value="PROPPIN"/>
</dbReference>
<dbReference type="Proteomes" id="UP000824469">
    <property type="component" value="Unassembled WGS sequence"/>
</dbReference>
<gene>
    <name evidence="5" type="ORF">KI387_025461</name>
</gene>
<keyword evidence="3" id="KW-0677">Repeat</keyword>
<evidence type="ECO:0000313" key="6">
    <source>
        <dbReference type="Proteomes" id="UP000824469"/>
    </source>
</evidence>
<comment type="subcellular location">
    <subcellularLocation>
        <location evidence="1">Preautophagosomal structure membrane</location>
        <topology evidence="1">Peripheral membrane protein</topology>
    </subcellularLocation>
</comment>
<keyword evidence="6" id="KW-1185">Reference proteome</keyword>
<feature type="non-terminal residue" evidence="5">
    <location>
        <position position="1"/>
    </location>
</feature>
<protein>
    <submittedName>
        <fullName evidence="5">Uncharacterized protein</fullName>
    </submittedName>
</protein>
<dbReference type="SUPFAM" id="SSF50978">
    <property type="entry name" value="WD40 repeat-like"/>
    <property type="match status" value="1"/>
</dbReference>
<sequence length="373" mass="41471">MGEFPMTSSELPTRFSLSSWFIKNKKSQPQSESKRNVGTTLSSVSFNQTFDCFSCSTDQGFRIYSLHPLQEDFRRDCKGGIRLVEMLFKSNIIAFVGGDQNPEYPPHRLIIWDDNQKKCIANLCQSSKIRAVKLRNDLFVVVLEHKIKVYGFTSFKVMYEIETVSNPKGLCDISHIRDSYVVACPGLHNGQVRVAHHHLKKTDQMIDAHESQISCFSLTRDGAILATASTRGTVVRIFNTLDGTLLQEVRRGSDQAEVYSISLSPIAQWLAVCSEKGTVHIFGLKEKVTEKVSSSLNTNFTNQLGSGSGSDQSLVASNKGQKPARPSLELLKGVLPKYFSSQWSFAQFHLPANVRYTIGFGANNTIVMAGLDG</sequence>